<dbReference type="AlphaFoldDB" id="A0A9N9D9Y7"/>
<comment type="caution">
    <text evidence="1">The sequence shown here is derived from an EMBL/GenBank/DDBJ whole genome shotgun (WGS) entry which is preliminary data.</text>
</comment>
<keyword evidence="2" id="KW-1185">Reference proteome</keyword>
<name>A0A9N9D9Y7_9GLOM</name>
<accession>A0A9N9D9Y7</accession>
<evidence type="ECO:0000313" key="2">
    <source>
        <dbReference type="Proteomes" id="UP000789706"/>
    </source>
</evidence>
<feature type="non-terminal residue" evidence="1">
    <location>
        <position position="1"/>
    </location>
</feature>
<feature type="non-terminal residue" evidence="1">
    <location>
        <position position="109"/>
    </location>
</feature>
<organism evidence="1 2">
    <name type="scientific">Diversispora eburnea</name>
    <dbReference type="NCBI Taxonomy" id="1213867"/>
    <lineage>
        <taxon>Eukaryota</taxon>
        <taxon>Fungi</taxon>
        <taxon>Fungi incertae sedis</taxon>
        <taxon>Mucoromycota</taxon>
        <taxon>Glomeromycotina</taxon>
        <taxon>Glomeromycetes</taxon>
        <taxon>Diversisporales</taxon>
        <taxon>Diversisporaceae</taxon>
        <taxon>Diversispora</taxon>
    </lineage>
</organism>
<proteinExistence type="predicted"/>
<gene>
    <name evidence="1" type="ORF">DEBURN_LOCUS10874</name>
</gene>
<sequence>VVESNKYPLKISLIRIPQEIPSEVKDYIIVKILVTDYVDQDQTYDYYQNIAENSKDKLEHDTLPSISSNNFMNRSKFLSLKHIWDNNFDRSIKGLVNVEIIDREFQVVE</sequence>
<reference evidence="1" key="1">
    <citation type="submission" date="2021-06" db="EMBL/GenBank/DDBJ databases">
        <authorList>
            <person name="Kallberg Y."/>
            <person name="Tangrot J."/>
            <person name="Rosling A."/>
        </authorList>
    </citation>
    <scope>NUCLEOTIDE SEQUENCE</scope>
    <source>
        <strain evidence="1">AZ414A</strain>
    </source>
</reference>
<protein>
    <submittedName>
        <fullName evidence="1">4194_t:CDS:1</fullName>
    </submittedName>
</protein>
<dbReference type="Proteomes" id="UP000789706">
    <property type="component" value="Unassembled WGS sequence"/>
</dbReference>
<evidence type="ECO:0000313" key="1">
    <source>
        <dbReference type="EMBL" id="CAG8633487.1"/>
    </source>
</evidence>
<dbReference type="EMBL" id="CAJVPK010004060">
    <property type="protein sequence ID" value="CAG8633487.1"/>
    <property type="molecule type" value="Genomic_DNA"/>
</dbReference>